<dbReference type="EMBL" id="KZ678587">
    <property type="protein sequence ID" value="PSR78879.1"/>
    <property type="molecule type" value="Genomic_DNA"/>
</dbReference>
<evidence type="ECO:0000256" key="1">
    <source>
        <dbReference type="SAM" id="MobiDB-lite"/>
    </source>
</evidence>
<dbReference type="AlphaFoldDB" id="A0A2T2ZXA0"/>
<evidence type="ECO:0000313" key="2">
    <source>
        <dbReference type="EMBL" id="PSR78879.1"/>
    </source>
</evidence>
<dbReference type="Proteomes" id="UP000241462">
    <property type="component" value="Unassembled WGS sequence"/>
</dbReference>
<reference evidence="2 3" key="1">
    <citation type="journal article" date="2018" name="Mycol. Prog.">
        <title>Coniella lustricola, a new species from submerged detritus.</title>
        <authorList>
            <person name="Raudabaugh D.B."/>
            <person name="Iturriaga T."/>
            <person name="Carver A."/>
            <person name="Mondo S."/>
            <person name="Pangilinan J."/>
            <person name="Lipzen A."/>
            <person name="He G."/>
            <person name="Amirebrahimi M."/>
            <person name="Grigoriev I.V."/>
            <person name="Miller A.N."/>
        </authorList>
    </citation>
    <scope>NUCLEOTIDE SEQUENCE [LARGE SCALE GENOMIC DNA]</scope>
    <source>
        <strain evidence="2 3">B22-T-1</strain>
    </source>
</reference>
<gene>
    <name evidence="2" type="ORF">BD289DRAFT_110408</name>
</gene>
<dbReference type="InParanoid" id="A0A2T2ZXA0"/>
<keyword evidence="3" id="KW-1185">Reference proteome</keyword>
<protein>
    <submittedName>
        <fullName evidence="2">Uncharacterized protein</fullName>
    </submittedName>
</protein>
<evidence type="ECO:0000313" key="3">
    <source>
        <dbReference type="Proteomes" id="UP000241462"/>
    </source>
</evidence>
<sequence length="154" mass="17317">MSRPQNGAARHSDQHKGAGGESWCPGCLERSRPTSRPAKHSATAFRTAATSSYPLIVPADNSCVARLGLGKWSLNQPFFLRDNQSYLHNEVYPRRGTLSDNPGIGRIQELSAESLASKQAKVWWRRKSISHRIWPVTCKLQSQVLSRLTKRRHN</sequence>
<name>A0A2T2ZXA0_9PEZI</name>
<feature type="region of interest" description="Disordered" evidence="1">
    <location>
        <begin position="1"/>
        <end position="41"/>
    </location>
</feature>
<organism evidence="2 3">
    <name type="scientific">Coniella lustricola</name>
    <dbReference type="NCBI Taxonomy" id="2025994"/>
    <lineage>
        <taxon>Eukaryota</taxon>
        <taxon>Fungi</taxon>
        <taxon>Dikarya</taxon>
        <taxon>Ascomycota</taxon>
        <taxon>Pezizomycotina</taxon>
        <taxon>Sordariomycetes</taxon>
        <taxon>Sordariomycetidae</taxon>
        <taxon>Diaporthales</taxon>
        <taxon>Schizoparmaceae</taxon>
        <taxon>Coniella</taxon>
    </lineage>
</organism>
<accession>A0A2T2ZXA0</accession>
<proteinExistence type="predicted"/>